<sequence>MLLLTAASSPAYMLGNTSHAGHNTPRDKPPEADNRFWALRDNPTNAMRRSPGVEITGPAHVRKQSTSHTAQAPFRISSRVLFSFASFER</sequence>
<reference evidence="2" key="1">
    <citation type="journal article" date="2020" name="Stud. Mycol.">
        <title>101 Dothideomycetes genomes: a test case for predicting lifestyles and emergence of pathogens.</title>
        <authorList>
            <person name="Haridas S."/>
            <person name="Albert R."/>
            <person name="Binder M."/>
            <person name="Bloem J."/>
            <person name="Labutti K."/>
            <person name="Salamov A."/>
            <person name="Andreopoulos B."/>
            <person name="Baker S."/>
            <person name="Barry K."/>
            <person name="Bills G."/>
            <person name="Bluhm B."/>
            <person name="Cannon C."/>
            <person name="Castanera R."/>
            <person name="Culley D."/>
            <person name="Daum C."/>
            <person name="Ezra D."/>
            <person name="Gonzalez J."/>
            <person name="Henrissat B."/>
            <person name="Kuo A."/>
            <person name="Liang C."/>
            <person name="Lipzen A."/>
            <person name="Lutzoni F."/>
            <person name="Magnuson J."/>
            <person name="Mondo S."/>
            <person name="Nolan M."/>
            <person name="Ohm R."/>
            <person name="Pangilinan J."/>
            <person name="Park H.-J."/>
            <person name="Ramirez L."/>
            <person name="Alfaro M."/>
            <person name="Sun H."/>
            <person name="Tritt A."/>
            <person name="Yoshinaga Y."/>
            <person name="Zwiers L.-H."/>
            <person name="Turgeon B."/>
            <person name="Goodwin S."/>
            <person name="Spatafora J."/>
            <person name="Crous P."/>
            <person name="Grigoriev I."/>
        </authorList>
    </citation>
    <scope>NUCLEOTIDE SEQUENCE</scope>
    <source>
        <strain evidence="2">CBS 109.77</strain>
    </source>
</reference>
<evidence type="ECO:0000256" key="1">
    <source>
        <dbReference type="SAM" id="MobiDB-lite"/>
    </source>
</evidence>
<dbReference type="AlphaFoldDB" id="A0A6A6WTH7"/>
<evidence type="ECO:0000313" key="3">
    <source>
        <dbReference type="Proteomes" id="UP000799757"/>
    </source>
</evidence>
<keyword evidence="3" id="KW-1185">Reference proteome</keyword>
<organism evidence="2 3">
    <name type="scientific">Melanomma pulvis-pyrius CBS 109.77</name>
    <dbReference type="NCBI Taxonomy" id="1314802"/>
    <lineage>
        <taxon>Eukaryota</taxon>
        <taxon>Fungi</taxon>
        <taxon>Dikarya</taxon>
        <taxon>Ascomycota</taxon>
        <taxon>Pezizomycotina</taxon>
        <taxon>Dothideomycetes</taxon>
        <taxon>Pleosporomycetidae</taxon>
        <taxon>Pleosporales</taxon>
        <taxon>Melanommataceae</taxon>
        <taxon>Melanomma</taxon>
    </lineage>
</organism>
<dbReference type="EMBL" id="MU002345">
    <property type="protein sequence ID" value="KAF2787224.1"/>
    <property type="molecule type" value="Genomic_DNA"/>
</dbReference>
<protein>
    <submittedName>
        <fullName evidence="2">Uncharacterized protein</fullName>
    </submittedName>
</protein>
<feature type="region of interest" description="Disordered" evidence="1">
    <location>
        <begin position="1"/>
        <end position="32"/>
    </location>
</feature>
<accession>A0A6A6WTH7</accession>
<dbReference type="Proteomes" id="UP000799757">
    <property type="component" value="Unassembled WGS sequence"/>
</dbReference>
<gene>
    <name evidence="2" type="ORF">K505DRAFT_130564</name>
</gene>
<evidence type="ECO:0000313" key="2">
    <source>
        <dbReference type="EMBL" id="KAF2787224.1"/>
    </source>
</evidence>
<proteinExistence type="predicted"/>
<name>A0A6A6WTH7_9PLEO</name>